<dbReference type="STRING" id="3218.A0A2K1JY18"/>
<dbReference type="PANTHER" id="PTHR10826">
    <property type="entry name" value="COMPLEMENT COMPONENT 1"/>
    <property type="match status" value="1"/>
</dbReference>
<dbReference type="Proteomes" id="UP000006727">
    <property type="component" value="Chromosome 10"/>
</dbReference>
<dbReference type="OrthoDB" id="278212at2759"/>
<dbReference type="EMBL" id="ABEU02000010">
    <property type="protein sequence ID" value="PNR46421.1"/>
    <property type="molecule type" value="Genomic_DNA"/>
</dbReference>
<gene>
    <name evidence="2" type="primary">LOC112287287</name>
    <name evidence="1" type="ORF">PHYPA_013540</name>
</gene>
<dbReference type="Gene3D" id="3.10.280.10">
    <property type="entry name" value="Mitochondrial glycoprotein"/>
    <property type="match status" value="1"/>
</dbReference>
<accession>A0A2K1JY18</accession>
<keyword evidence="3" id="KW-1185">Reference proteome</keyword>
<evidence type="ECO:0000313" key="3">
    <source>
        <dbReference type="Proteomes" id="UP000006727"/>
    </source>
</evidence>
<dbReference type="PaxDb" id="3218-PP1S58_16V6.1"/>
<dbReference type="SUPFAM" id="SSF54529">
    <property type="entry name" value="Mitochondrial glycoprotein MAM33-like"/>
    <property type="match status" value="1"/>
</dbReference>
<dbReference type="AlphaFoldDB" id="A0A2K1JY18"/>
<dbReference type="InterPro" id="IPR036561">
    <property type="entry name" value="MAM33_sf"/>
</dbReference>
<dbReference type="GO" id="GO:0005759">
    <property type="term" value="C:mitochondrial matrix"/>
    <property type="evidence" value="ECO:0007669"/>
    <property type="project" value="InterPro"/>
</dbReference>
<protein>
    <recommendedName>
        <fullName evidence="4">Mitochondrial glycoprotein</fullName>
    </recommendedName>
</protein>
<organism evidence="1">
    <name type="scientific">Physcomitrium patens</name>
    <name type="common">Spreading-leaved earth moss</name>
    <name type="synonym">Physcomitrella patens</name>
    <dbReference type="NCBI Taxonomy" id="3218"/>
    <lineage>
        <taxon>Eukaryota</taxon>
        <taxon>Viridiplantae</taxon>
        <taxon>Streptophyta</taxon>
        <taxon>Embryophyta</taxon>
        <taxon>Bryophyta</taxon>
        <taxon>Bryophytina</taxon>
        <taxon>Bryopsida</taxon>
        <taxon>Funariidae</taxon>
        <taxon>Funariales</taxon>
        <taxon>Funariaceae</taxon>
        <taxon>Physcomitrium</taxon>
    </lineage>
</organism>
<dbReference type="RefSeq" id="XP_024385931.1">
    <property type="nucleotide sequence ID" value="XM_024530163.2"/>
</dbReference>
<reference evidence="1 3" key="2">
    <citation type="journal article" date="2018" name="Plant J.">
        <title>The Physcomitrella patens chromosome-scale assembly reveals moss genome structure and evolution.</title>
        <authorList>
            <person name="Lang D."/>
            <person name="Ullrich K.K."/>
            <person name="Murat F."/>
            <person name="Fuchs J."/>
            <person name="Jenkins J."/>
            <person name="Haas F.B."/>
            <person name="Piednoel M."/>
            <person name="Gundlach H."/>
            <person name="Van Bel M."/>
            <person name="Meyberg R."/>
            <person name="Vives C."/>
            <person name="Morata J."/>
            <person name="Symeonidi A."/>
            <person name="Hiss M."/>
            <person name="Muchero W."/>
            <person name="Kamisugi Y."/>
            <person name="Saleh O."/>
            <person name="Blanc G."/>
            <person name="Decker E.L."/>
            <person name="van Gessel N."/>
            <person name="Grimwood J."/>
            <person name="Hayes R.D."/>
            <person name="Graham S.W."/>
            <person name="Gunter L.E."/>
            <person name="McDaniel S.F."/>
            <person name="Hoernstein S.N.W."/>
            <person name="Larsson A."/>
            <person name="Li F.W."/>
            <person name="Perroud P.F."/>
            <person name="Phillips J."/>
            <person name="Ranjan P."/>
            <person name="Rokshar D.S."/>
            <person name="Rothfels C.J."/>
            <person name="Schneider L."/>
            <person name="Shu S."/>
            <person name="Stevenson D.W."/>
            <person name="Thummler F."/>
            <person name="Tillich M."/>
            <person name="Villarreal Aguilar J.C."/>
            <person name="Widiez T."/>
            <person name="Wong G.K."/>
            <person name="Wymore A."/>
            <person name="Zhang Y."/>
            <person name="Zimmer A.D."/>
            <person name="Quatrano R.S."/>
            <person name="Mayer K.F.X."/>
            <person name="Goodstein D."/>
            <person name="Casacuberta J.M."/>
            <person name="Vandepoele K."/>
            <person name="Reski R."/>
            <person name="Cuming A.C."/>
            <person name="Tuskan G.A."/>
            <person name="Maumus F."/>
            <person name="Salse J."/>
            <person name="Schmutz J."/>
            <person name="Rensing S.A."/>
        </authorList>
    </citation>
    <scope>NUCLEOTIDE SEQUENCE [LARGE SCALE GENOMIC DNA]</scope>
    <source>
        <strain evidence="2 3">cv. Gransden 2004</strain>
    </source>
</reference>
<dbReference type="PANTHER" id="PTHR10826:SF1">
    <property type="entry name" value="COMPLEMENT COMPONENT 1 Q SUBCOMPONENT-BINDING PROTEIN, MITOCHONDRIAL"/>
    <property type="match status" value="1"/>
</dbReference>
<dbReference type="EnsemblPlants" id="Pp3c10_7190V3.2">
    <property type="protein sequence ID" value="Pp3c10_7190V3.2"/>
    <property type="gene ID" value="Pp3c10_7190"/>
</dbReference>
<dbReference type="InterPro" id="IPR003428">
    <property type="entry name" value="MAM33"/>
</dbReference>
<dbReference type="RefSeq" id="XP_024385932.1">
    <property type="nucleotide sequence ID" value="XM_024530164.2"/>
</dbReference>
<sequence length="272" mass="31242">MIVGKREMQVSVRAASWVIARIRRKGLESANLQLLQTRTIGLNPVQRQRPCRYRSQLWFKPSPALARSICSENFPAVSGGEIIESLRQGLRDEVRRLKAANVDREFKPPEPFSLQTKSGCMDVILHREYDQEKMSVKCELLLQPQDEGEEDEDVHSDSVMPKAPYALLINLTITITKGGTEALEISCQCHGDEYFINYISYHEDQSKEGQDHAIHEKQLSEALKREFLYFLFLRGFDDELAMFLHHFLEKKRNDDRITNIEKVAAVLAGHVV</sequence>
<proteinExistence type="predicted"/>
<dbReference type="Pfam" id="PF02330">
    <property type="entry name" value="MAM33"/>
    <property type="match status" value="1"/>
</dbReference>
<name>A0A2K1JY18_PHYPA</name>
<reference evidence="2" key="3">
    <citation type="submission" date="2020-12" db="UniProtKB">
        <authorList>
            <consortium name="EnsemblPlants"/>
        </authorList>
    </citation>
    <scope>IDENTIFICATION</scope>
</reference>
<evidence type="ECO:0008006" key="4">
    <source>
        <dbReference type="Google" id="ProtNLM"/>
    </source>
</evidence>
<dbReference type="EnsemblPlants" id="Pp3c10_7190V3.1">
    <property type="protein sequence ID" value="Pp3c10_7190V3.1"/>
    <property type="gene ID" value="Pp3c10_7190"/>
</dbReference>
<dbReference type="Gramene" id="Pp3c10_7190V3.2">
    <property type="protein sequence ID" value="Pp3c10_7190V3.2"/>
    <property type="gene ID" value="Pp3c10_7190"/>
</dbReference>
<reference evidence="1 3" key="1">
    <citation type="journal article" date="2008" name="Science">
        <title>The Physcomitrella genome reveals evolutionary insights into the conquest of land by plants.</title>
        <authorList>
            <person name="Rensing S."/>
            <person name="Lang D."/>
            <person name="Zimmer A."/>
            <person name="Terry A."/>
            <person name="Salamov A."/>
            <person name="Shapiro H."/>
            <person name="Nishiyama T."/>
            <person name="Perroud P.-F."/>
            <person name="Lindquist E."/>
            <person name="Kamisugi Y."/>
            <person name="Tanahashi T."/>
            <person name="Sakakibara K."/>
            <person name="Fujita T."/>
            <person name="Oishi K."/>
            <person name="Shin-I T."/>
            <person name="Kuroki Y."/>
            <person name="Toyoda A."/>
            <person name="Suzuki Y."/>
            <person name="Hashimoto A."/>
            <person name="Yamaguchi K."/>
            <person name="Sugano A."/>
            <person name="Kohara Y."/>
            <person name="Fujiyama A."/>
            <person name="Anterola A."/>
            <person name="Aoki S."/>
            <person name="Ashton N."/>
            <person name="Barbazuk W.B."/>
            <person name="Barker E."/>
            <person name="Bennetzen J."/>
            <person name="Bezanilla M."/>
            <person name="Blankenship R."/>
            <person name="Cho S.H."/>
            <person name="Dutcher S."/>
            <person name="Estelle M."/>
            <person name="Fawcett J.A."/>
            <person name="Gundlach H."/>
            <person name="Hanada K."/>
            <person name="Heyl A."/>
            <person name="Hicks K.A."/>
            <person name="Hugh J."/>
            <person name="Lohr M."/>
            <person name="Mayer K."/>
            <person name="Melkozernov A."/>
            <person name="Murata T."/>
            <person name="Nelson D."/>
            <person name="Pils B."/>
            <person name="Prigge M."/>
            <person name="Reiss B."/>
            <person name="Renner T."/>
            <person name="Rombauts S."/>
            <person name="Rushton P."/>
            <person name="Sanderfoot A."/>
            <person name="Schween G."/>
            <person name="Shiu S.-H."/>
            <person name="Stueber K."/>
            <person name="Theodoulou F.L."/>
            <person name="Tu H."/>
            <person name="Van de Peer Y."/>
            <person name="Verrier P.J."/>
            <person name="Waters E."/>
            <person name="Wood A."/>
            <person name="Yang L."/>
            <person name="Cove D."/>
            <person name="Cuming A."/>
            <person name="Hasebe M."/>
            <person name="Lucas S."/>
            <person name="Mishler D.B."/>
            <person name="Reski R."/>
            <person name="Grigoriev I."/>
            <person name="Quatrano R.S."/>
            <person name="Boore J.L."/>
        </authorList>
    </citation>
    <scope>NUCLEOTIDE SEQUENCE [LARGE SCALE GENOMIC DNA]</scope>
    <source>
        <strain evidence="2 3">cv. Gransden 2004</strain>
    </source>
</reference>
<evidence type="ECO:0000313" key="1">
    <source>
        <dbReference type="EMBL" id="PNR46421.1"/>
    </source>
</evidence>
<dbReference type="Gramene" id="Pp3c10_7190V3.1">
    <property type="protein sequence ID" value="Pp3c10_7190V3.1"/>
    <property type="gene ID" value="Pp3c10_7190"/>
</dbReference>
<dbReference type="GeneID" id="112287287"/>
<evidence type="ECO:0000313" key="2">
    <source>
        <dbReference type="EnsemblPlants" id="Pp3c10_7190V3.1"/>
    </source>
</evidence>